<feature type="domain" description="FAD-binding FR-type" evidence="15">
    <location>
        <begin position="406"/>
        <end position="663"/>
    </location>
</feature>
<keyword evidence="9" id="KW-0560">Oxidoreductase</keyword>
<dbReference type="SUPFAM" id="SSF52218">
    <property type="entry name" value="Flavoproteins"/>
    <property type="match status" value="1"/>
</dbReference>
<keyword evidence="7" id="KW-0274">FAD</keyword>
<feature type="region of interest" description="Disordered" evidence="13">
    <location>
        <begin position="751"/>
        <end position="788"/>
    </location>
</feature>
<evidence type="ECO:0000259" key="15">
    <source>
        <dbReference type="PROSITE" id="PS51384"/>
    </source>
</evidence>
<keyword evidence="17" id="KW-1185">Reference proteome</keyword>
<dbReference type="GO" id="GO:0050667">
    <property type="term" value="P:homocysteine metabolic process"/>
    <property type="evidence" value="ECO:0007669"/>
    <property type="project" value="TreeGrafter"/>
</dbReference>
<reference evidence="16" key="1">
    <citation type="journal article" date="2023" name="G3 (Bethesda)">
        <title>A reference genome for the long-term kleptoplast-retaining sea slug Elysia crispata morphotype clarki.</title>
        <authorList>
            <person name="Eastman K.E."/>
            <person name="Pendleton A.L."/>
            <person name="Shaikh M.A."/>
            <person name="Suttiyut T."/>
            <person name="Ogas R."/>
            <person name="Tomko P."/>
            <person name="Gavelis G."/>
            <person name="Widhalm J.R."/>
            <person name="Wisecaver J.H."/>
        </authorList>
    </citation>
    <scope>NUCLEOTIDE SEQUENCE</scope>
    <source>
        <strain evidence="16">ECLA1</strain>
    </source>
</reference>
<organism evidence="16 17">
    <name type="scientific">Elysia crispata</name>
    <name type="common">lettuce slug</name>
    <dbReference type="NCBI Taxonomy" id="231223"/>
    <lineage>
        <taxon>Eukaryota</taxon>
        <taxon>Metazoa</taxon>
        <taxon>Spiralia</taxon>
        <taxon>Lophotrochozoa</taxon>
        <taxon>Mollusca</taxon>
        <taxon>Gastropoda</taxon>
        <taxon>Heterobranchia</taxon>
        <taxon>Euthyneura</taxon>
        <taxon>Panpulmonata</taxon>
        <taxon>Sacoglossa</taxon>
        <taxon>Placobranchoidea</taxon>
        <taxon>Plakobranchidae</taxon>
        <taxon>Elysia</taxon>
    </lineage>
</organism>
<dbReference type="Proteomes" id="UP001283361">
    <property type="component" value="Unassembled WGS sequence"/>
</dbReference>
<dbReference type="GO" id="GO:0010181">
    <property type="term" value="F:FMN binding"/>
    <property type="evidence" value="ECO:0007669"/>
    <property type="project" value="InterPro"/>
</dbReference>
<evidence type="ECO:0000256" key="1">
    <source>
        <dbReference type="ARBA" id="ARBA00001917"/>
    </source>
</evidence>
<dbReference type="InterPro" id="IPR017927">
    <property type="entry name" value="FAD-bd_FR_type"/>
</dbReference>
<evidence type="ECO:0000256" key="6">
    <source>
        <dbReference type="ARBA" id="ARBA00022691"/>
    </source>
</evidence>
<dbReference type="FunFam" id="1.20.990.10:FF:000007">
    <property type="entry name" value="Methionine synthase reductase"/>
    <property type="match status" value="1"/>
</dbReference>
<dbReference type="Gene3D" id="3.40.50.80">
    <property type="entry name" value="Nucleotide-binding domain of ferredoxin-NADP reductase (FNR) module"/>
    <property type="match status" value="1"/>
</dbReference>
<dbReference type="PROSITE" id="PS51384">
    <property type="entry name" value="FAD_FR"/>
    <property type="match status" value="1"/>
</dbReference>
<feature type="compositionally biased region" description="Polar residues" evidence="13">
    <location>
        <begin position="776"/>
        <end position="788"/>
    </location>
</feature>
<feature type="domain" description="Flavodoxin-like" evidence="14">
    <location>
        <begin position="12"/>
        <end position="155"/>
    </location>
</feature>
<dbReference type="InterPro" id="IPR001709">
    <property type="entry name" value="Flavoprot_Pyr_Nucl_cyt_Rdtase"/>
</dbReference>
<comment type="cofactor">
    <cofactor evidence="1">
        <name>FMN</name>
        <dbReference type="ChEBI" id="CHEBI:58210"/>
    </cofactor>
</comment>
<dbReference type="EMBL" id="JAWDGP010000769">
    <property type="protein sequence ID" value="KAK3797362.1"/>
    <property type="molecule type" value="Genomic_DNA"/>
</dbReference>
<dbReference type="PROSITE" id="PS50902">
    <property type="entry name" value="FLAVODOXIN_LIKE"/>
    <property type="match status" value="1"/>
</dbReference>
<dbReference type="PANTHER" id="PTHR19384">
    <property type="entry name" value="NITRIC OXIDE SYNTHASE-RELATED"/>
    <property type="match status" value="1"/>
</dbReference>
<dbReference type="Gene3D" id="1.20.990.10">
    <property type="entry name" value="NADPH-cytochrome p450 Reductase, Chain A, domain 3"/>
    <property type="match status" value="1"/>
</dbReference>
<proteinExistence type="predicted"/>
<evidence type="ECO:0000256" key="7">
    <source>
        <dbReference type="ARBA" id="ARBA00022827"/>
    </source>
</evidence>
<evidence type="ECO:0000256" key="12">
    <source>
        <dbReference type="ARBA" id="ARBA00040659"/>
    </source>
</evidence>
<evidence type="ECO:0000256" key="13">
    <source>
        <dbReference type="SAM" id="MobiDB-lite"/>
    </source>
</evidence>
<dbReference type="InterPro" id="IPR001433">
    <property type="entry name" value="OxRdtase_FAD/NAD-bd"/>
</dbReference>
<keyword evidence="4" id="KW-0285">Flavoprotein</keyword>
<dbReference type="Pfam" id="PF00258">
    <property type="entry name" value="Flavodoxin_1"/>
    <property type="match status" value="1"/>
</dbReference>
<dbReference type="InterPro" id="IPR029039">
    <property type="entry name" value="Flavoprotein-like_sf"/>
</dbReference>
<evidence type="ECO:0000256" key="10">
    <source>
        <dbReference type="ARBA" id="ARBA00023167"/>
    </source>
</evidence>
<comment type="caution">
    <text evidence="16">The sequence shown here is derived from an EMBL/GenBank/DDBJ whole genome shotgun (WGS) entry which is preliminary data.</text>
</comment>
<dbReference type="AlphaFoldDB" id="A0AAE1B0I6"/>
<dbReference type="GO" id="GO:0030586">
    <property type="term" value="F:[methionine synthase] reductase (NADPH) activity"/>
    <property type="evidence" value="ECO:0007669"/>
    <property type="project" value="UniProtKB-EC"/>
</dbReference>
<keyword evidence="8" id="KW-0521">NADP</keyword>
<comment type="cofactor">
    <cofactor evidence="2">
        <name>FAD</name>
        <dbReference type="ChEBI" id="CHEBI:57692"/>
    </cofactor>
</comment>
<dbReference type="InterPro" id="IPR003097">
    <property type="entry name" value="CysJ-like_FAD-binding"/>
</dbReference>
<dbReference type="InterPro" id="IPR008254">
    <property type="entry name" value="Flavodoxin/NO_synth"/>
</dbReference>
<evidence type="ECO:0000256" key="3">
    <source>
        <dbReference type="ARBA" id="ARBA00022605"/>
    </source>
</evidence>
<accession>A0AAE1B0I6</accession>
<feature type="region of interest" description="Disordered" evidence="13">
    <location>
        <begin position="233"/>
        <end position="273"/>
    </location>
</feature>
<dbReference type="InterPro" id="IPR017938">
    <property type="entry name" value="Riboflavin_synthase-like_b-brl"/>
</dbReference>
<evidence type="ECO:0000256" key="5">
    <source>
        <dbReference type="ARBA" id="ARBA00022643"/>
    </source>
</evidence>
<dbReference type="PRINTS" id="PR00369">
    <property type="entry name" value="FLAVODOXIN"/>
</dbReference>
<feature type="compositionally biased region" description="Basic and acidic residues" evidence="13">
    <location>
        <begin position="763"/>
        <end position="772"/>
    </location>
</feature>
<name>A0AAE1B0I6_9GAST</name>
<dbReference type="GO" id="GO:0009086">
    <property type="term" value="P:methionine biosynthetic process"/>
    <property type="evidence" value="ECO:0007669"/>
    <property type="project" value="UniProtKB-KW"/>
</dbReference>
<evidence type="ECO:0000313" key="16">
    <source>
        <dbReference type="EMBL" id="KAK3797362.1"/>
    </source>
</evidence>
<dbReference type="InterPro" id="IPR023173">
    <property type="entry name" value="NADPH_Cyt_P450_Rdtase_alpha"/>
</dbReference>
<sequence length="865" mass="95835">MVVGESKHQNRFLLLYGTATGQAKAIAEEIAEKATSFDLTADLFELDDIGKKFNLEKERCVVIVVSTTGDGDPPPNAEKFMRRIKKRILSSTYLSHLHYALLGLGDSNYSNFCRCGRDMNTRLEELGAQAFHPPGFADDGVGLEVVADPWLKDLYPALQKFLDIHQANQASVTETVLSKSHLQLNGAASTTGTDSVEKNIGSLTISSNGDGSATNSIDVENTAGIDEKPHSAVSHFSISNNGDAQSNNDTQNKDLTNLKDENRQPSNITKNTENLSTEISLKGDANISLAKVSDMASEVSKADLDLAEASKDIQAIRASNRLQAERSLSGQVRPETRCEMLGEDKLSSGEGSRASRMFSSKPPLCDQDLTIPVLPPPFLDVNFCDSSVELASLLYQNGCKLPSAASEMFNVCVSEAKVLTSRDAVKKTLLLRLSLEGTSVTYSPGDSVSIICPNNSSEVDLLIQRLQFEDIADQSMTVTVRPDTKKRRAAVPAHVHPCKSTLRHVLTSCLSIRDPPSKALLRSLVEFTKEETEIRRLQELCSKEGSQEYTNCLRQEHVTLLDILLAFPSCMPPPETLIEHLPRLQPRPYSACSSQRVTPNSLDLVFNLVEIKANITEGHFYHRHGVCTGWLDDISALLQRDEEQEKKIQIPVFLRTNQHFRPPTDLSQSLIMIGPGTGVAPFIGFLEERAILRRELEKVEGSVVKYGETWLYFGCRNRDKDFLFREKLLDFKSSGVLTDLRVTFSRDIVTEEDPTSTKASPTEAEHIKHEHFSASGAPQSRKSTSDTTARYVQDQMRQDSGTIVRLLTENGALVYVCGDAKNMAADVTAAFEEILQTERGMSKDEAHMFIMKKRIHKTYLEDVWL</sequence>
<dbReference type="InterPro" id="IPR001094">
    <property type="entry name" value="Flavdoxin-like"/>
</dbReference>
<evidence type="ECO:0000256" key="8">
    <source>
        <dbReference type="ARBA" id="ARBA00022857"/>
    </source>
</evidence>
<evidence type="ECO:0000256" key="4">
    <source>
        <dbReference type="ARBA" id="ARBA00022630"/>
    </source>
</evidence>
<dbReference type="PANTHER" id="PTHR19384:SF84">
    <property type="entry name" value="METHIONINE SYNTHASE REDUCTASE"/>
    <property type="match status" value="1"/>
</dbReference>
<dbReference type="Pfam" id="PF00667">
    <property type="entry name" value="FAD_binding_1"/>
    <property type="match status" value="1"/>
</dbReference>
<dbReference type="InterPro" id="IPR039261">
    <property type="entry name" value="FNR_nucleotide-bd"/>
</dbReference>
<evidence type="ECO:0000313" key="17">
    <source>
        <dbReference type="Proteomes" id="UP001283361"/>
    </source>
</evidence>
<dbReference type="EC" id="1.16.1.8" evidence="11"/>
<evidence type="ECO:0000256" key="2">
    <source>
        <dbReference type="ARBA" id="ARBA00001974"/>
    </source>
</evidence>
<protein>
    <recommendedName>
        <fullName evidence="12">Methionine synthase reductase</fullName>
        <ecNumber evidence="11">1.16.1.8</ecNumber>
    </recommendedName>
</protein>
<keyword evidence="6" id="KW-0949">S-adenosyl-L-methionine</keyword>
<dbReference type="GO" id="GO:0005829">
    <property type="term" value="C:cytosol"/>
    <property type="evidence" value="ECO:0007669"/>
    <property type="project" value="TreeGrafter"/>
</dbReference>
<dbReference type="SUPFAM" id="SSF63380">
    <property type="entry name" value="Riboflavin synthase domain-like"/>
    <property type="match status" value="1"/>
</dbReference>
<keyword evidence="5" id="KW-0288">FMN</keyword>
<feature type="compositionally biased region" description="Polar residues" evidence="13">
    <location>
        <begin position="234"/>
        <end position="255"/>
    </location>
</feature>
<gene>
    <name evidence="16" type="ORF">RRG08_045720</name>
</gene>
<dbReference type="Gene3D" id="3.40.50.360">
    <property type="match status" value="1"/>
</dbReference>
<evidence type="ECO:0000256" key="11">
    <source>
        <dbReference type="ARBA" id="ARBA00039088"/>
    </source>
</evidence>
<dbReference type="PRINTS" id="PR00371">
    <property type="entry name" value="FPNCR"/>
</dbReference>
<keyword evidence="3" id="KW-0028">Amino-acid biosynthesis</keyword>
<dbReference type="GO" id="GO:0050660">
    <property type="term" value="F:flavin adenine dinucleotide binding"/>
    <property type="evidence" value="ECO:0007669"/>
    <property type="project" value="TreeGrafter"/>
</dbReference>
<evidence type="ECO:0000256" key="9">
    <source>
        <dbReference type="ARBA" id="ARBA00023002"/>
    </source>
</evidence>
<dbReference type="SUPFAM" id="SSF52343">
    <property type="entry name" value="Ferredoxin reductase-like, C-terminal NADP-linked domain"/>
    <property type="match status" value="1"/>
</dbReference>
<evidence type="ECO:0000259" key="14">
    <source>
        <dbReference type="PROSITE" id="PS50902"/>
    </source>
</evidence>
<dbReference type="FunFam" id="3.40.50.360:FF:000059">
    <property type="entry name" value="5-methyltetrahydrofolate-homocysteine methyltransferase reductase"/>
    <property type="match status" value="1"/>
</dbReference>
<dbReference type="Pfam" id="PF00175">
    <property type="entry name" value="NAD_binding_1"/>
    <property type="match status" value="1"/>
</dbReference>
<keyword evidence="10" id="KW-0486">Methionine biosynthesis</keyword>
<feature type="compositionally biased region" description="Polar residues" evidence="13">
    <location>
        <begin position="264"/>
        <end position="273"/>
    </location>
</feature>
<dbReference type="Gene3D" id="2.40.30.10">
    <property type="entry name" value="Translation factors"/>
    <property type="match status" value="1"/>
</dbReference>